<dbReference type="InterPro" id="IPR048714">
    <property type="entry name" value="DpiA-like_HTH"/>
</dbReference>
<dbReference type="GO" id="GO:0005737">
    <property type="term" value="C:cytoplasm"/>
    <property type="evidence" value="ECO:0007669"/>
    <property type="project" value="UniProtKB-SubCell"/>
</dbReference>
<evidence type="ECO:0000256" key="2">
    <source>
        <dbReference type="ARBA" id="ARBA00022490"/>
    </source>
</evidence>
<dbReference type="PIRSF" id="PIRSF006171">
    <property type="entry name" value="RR_citrat_malat"/>
    <property type="match status" value="1"/>
</dbReference>
<sequence>MTKIRAVIAEDDFRVADIHEKFLNKFNEIEVVGKALNAKDTLELLSEQQPDLLLLDVYMPDQLGSDLLPLIRENHRQVDILMITAATDKDILEKALHYGVEHFLIKPVKMERFDQIIQEYLNKSQLLRSTQEVDQEVVDLIFNKVSQRPATVTRGDSLPKGVDEITLSKVREVLSISKKGLSAEQAAEQIGASRTTARRYLEYLVSIQECKAEVVYGVVGRPERKYYKI</sequence>
<dbReference type="GO" id="GO:0003677">
    <property type="term" value="F:DNA binding"/>
    <property type="evidence" value="ECO:0007669"/>
    <property type="project" value="UniProtKB-KW"/>
</dbReference>
<feature type="modified residue" description="4-aspartylphosphate" evidence="9">
    <location>
        <position position="56"/>
    </location>
</feature>
<gene>
    <name evidence="11" type="ORF">A8F95_09685</name>
</gene>
<evidence type="ECO:0000256" key="3">
    <source>
        <dbReference type="ARBA" id="ARBA00022553"/>
    </source>
</evidence>
<keyword evidence="8" id="KW-0804">Transcription</keyword>
<reference evidence="12" key="1">
    <citation type="submission" date="2016-05" db="EMBL/GenBank/DDBJ databases">
        <authorList>
            <person name="Liu B."/>
            <person name="Wang J."/>
            <person name="Zhu Y."/>
            <person name="Liu G."/>
            <person name="Chen Q."/>
            <person name="Chen Z."/>
            <person name="Lan J."/>
            <person name="Che J."/>
            <person name="Ge C."/>
            <person name="Shi H."/>
            <person name="Pan Z."/>
            <person name="Liu X."/>
        </authorList>
    </citation>
    <scope>NUCLEOTIDE SEQUENCE [LARGE SCALE GENOMIC DNA]</scope>
    <source>
        <strain evidence="12">FJAT-27215</strain>
    </source>
</reference>
<name>A0A1B9AME2_9BACI</name>
<evidence type="ECO:0000259" key="10">
    <source>
        <dbReference type="PROSITE" id="PS50110"/>
    </source>
</evidence>
<proteinExistence type="predicted"/>
<keyword evidence="7" id="KW-0010">Activator</keyword>
<dbReference type="EMBL" id="MAYT01000027">
    <property type="protein sequence ID" value="OCA84971.1"/>
    <property type="molecule type" value="Genomic_DNA"/>
</dbReference>
<dbReference type="Pfam" id="PF20714">
    <property type="entry name" value="HTH_64"/>
    <property type="match status" value="1"/>
</dbReference>
<keyword evidence="6" id="KW-0238">DNA-binding</keyword>
<feature type="domain" description="Response regulatory" evidence="10">
    <location>
        <begin position="5"/>
        <end position="121"/>
    </location>
</feature>
<organism evidence="11 12">
    <name type="scientific">Pseudobacillus wudalianchiensis</name>
    <dbReference type="NCBI Taxonomy" id="1743143"/>
    <lineage>
        <taxon>Bacteria</taxon>
        <taxon>Bacillati</taxon>
        <taxon>Bacillota</taxon>
        <taxon>Bacilli</taxon>
        <taxon>Bacillales</taxon>
        <taxon>Bacillaceae</taxon>
        <taxon>Pseudobacillus</taxon>
    </lineage>
</organism>
<keyword evidence="3 9" id="KW-0597">Phosphoprotein</keyword>
<dbReference type="InterPro" id="IPR001789">
    <property type="entry name" value="Sig_transdc_resp-reg_receiver"/>
</dbReference>
<evidence type="ECO:0000313" key="11">
    <source>
        <dbReference type="EMBL" id="OCA84971.1"/>
    </source>
</evidence>
<dbReference type="Gene3D" id="3.40.50.2300">
    <property type="match status" value="1"/>
</dbReference>
<dbReference type="InterPro" id="IPR011006">
    <property type="entry name" value="CheY-like_superfamily"/>
</dbReference>
<accession>A0A1B9AME2</accession>
<dbReference type="GO" id="GO:0003700">
    <property type="term" value="F:DNA-binding transcription factor activity"/>
    <property type="evidence" value="ECO:0007669"/>
    <property type="project" value="InterPro"/>
</dbReference>
<keyword evidence="2" id="KW-0963">Cytoplasm</keyword>
<dbReference type="RefSeq" id="WP_065410946.1">
    <property type="nucleotide sequence ID" value="NZ_MAYT01000027.1"/>
</dbReference>
<dbReference type="Pfam" id="PF00072">
    <property type="entry name" value="Response_reg"/>
    <property type="match status" value="1"/>
</dbReference>
<evidence type="ECO:0000256" key="5">
    <source>
        <dbReference type="ARBA" id="ARBA00023015"/>
    </source>
</evidence>
<comment type="subcellular location">
    <subcellularLocation>
        <location evidence="1">Cytoplasm</location>
    </subcellularLocation>
</comment>
<dbReference type="SUPFAM" id="SSF52172">
    <property type="entry name" value="CheY-like"/>
    <property type="match status" value="1"/>
</dbReference>
<dbReference type="PANTHER" id="PTHR45526">
    <property type="entry name" value="TRANSCRIPTIONAL REGULATORY PROTEIN DPIA"/>
    <property type="match status" value="1"/>
</dbReference>
<evidence type="ECO:0000256" key="1">
    <source>
        <dbReference type="ARBA" id="ARBA00004496"/>
    </source>
</evidence>
<dbReference type="SMART" id="SM00448">
    <property type="entry name" value="REC"/>
    <property type="match status" value="1"/>
</dbReference>
<evidence type="ECO:0000256" key="7">
    <source>
        <dbReference type="ARBA" id="ARBA00023159"/>
    </source>
</evidence>
<keyword evidence="4" id="KW-0902">Two-component regulatory system</keyword>
<dbReference type="InterPro" id="IPR024187">
    <property type="entry name" value="Sig_transdc_resp-reg_cit/mal"/>
</dbReference>
<protein>
    <submittedName>
        <fullName evidence="11">Transcriptional regulator</fullName>
    </submittedName>
</protein>
<dbReference type="Proteomes" id="UP000092578">
    <property type="component" value="Unassembled WGS sequence"/>
</dbReference>
<dbReference type="AlphaFoldDB" id="A0A1B9AME2"/>
<evidence type="ECO:0000256" key="6">
    <source>
        <dbReference type="ARBA" id="ARBA00023125"/>
    </source>
</evidence>
<evidence type="ECO:0000256" key="8">
    <source>
        <dbReference type="ARBA" id="ARBA00023163"/>
    </source>
</evidence>
<dbReference type="PANTHER" id="PTHR45526:SF6">
    <property type="entry name" value="TRANSCRIPTIONAL REGULATORY PROTEIN CITT"/>
    <property type="match status" value="1"/>
</dbReference>
<dbReference type="InterPro" id="IPR051271">
    <property type="entry name" value="2C-system_Tx_regulators"/>
</dbReference>
<comment type="caution">
    <text evidence="11">The sequence shown here is derived from an EMBL/GenBank/DDBJ whole genome shotgun (WGS) entry which is preliminary data.</text>
</comment>
<keyword evidence="5" id="KW-0805">Transcription regulation</keyword>
<keyword evidence="12" id="KW-1185">Reference proteome</keyword>
<evidence type="ECO:0000256" key="4">
    <source>
        <dbReference type="ARBA" id="ARBA00023012"/>
    </source>
</evidence>
<dbReference type="GO" id="GO:0000156">
    <property type="term" value="F:phosphorelay response regulator activity"/>
    <property type="evidence" value="ECO:0007669"/>
    <property type="project" value="TreeGrafter"/>
</dbReference>
<evidence type="ECO:0000313" key="12">
    <source>
        <dbReference type="Proteomes" id="UP000092578"/>
    </source>
</evidence>
<dbReference type="PROSITE" id="PS50110">
    <property type="entry name" value="RESPONSE_REGULATORY"/>
    <property type="match status" value="1"/>
</dbReference>
<evidence type="ECO:0000256" key="9">
    <source>
        <dbReference type="PROSITE-ProRule" id="PRU00169"/>
    </source>
</evidence>